<keyword evidence="6" id="KW-0808">Transferase</keyword>
<keyword evidence="5" id="KW-0479">Metal-binding</keyword>
<feature type="binding site" evidence="5">
    <location>
        <position position="116"/>
    </location>
    <ligand>
        <name>Mg(2+)</name>
        <dbReference type="ChEBI" id="CHEBI:18420"/>
    </ligand>
</feature>
<evidence type="ECO:0000256" key="4">
    <source>
        <dbReference type="ARBA" id="ARBA00030169"/>
    </source>
</evidence>
<dbReference type="GO" id="GO:0046872">
    <property type="term" value="F:metal ion binding"/>
    <property type="evidence" value="ECO:0007669"/>
    <property type="project" value="UniProtKB-KW"/>
</dbReference>
<feature type="binding site" evidence="5">
    <location>
        <position position="115"/>
    </location>
    <ligand>
        <name>substrate</name>
    </ligand>
</feature>
<gene>
    <name evidence="6" type="ORF">P409_10080</name>
</gene>
<dbReference type="OrthoDB" id="8717144at2"/>
<dbReference type="GO" id="GO:0032259">
    <property type="term" value="P:methylation"/>
    <property type="evidence" value="ECO:0007669"/>
    <property type="project" value="UniProtKB-KW"/>
</dbReference>
<evidence type="ECO:0000256" key="3">
    <source>
        <dbReference type="ARBA" id="ARBA00029596"/>
    </source>
</evidence>
<dbReference type="CDD" id="cd16841">
    <property type="entry name" value="RraA_family"/>
    <property type="match status" value="1"/>
</dbReference>
<dbReference type="Proteomes" id="UP000029995">
    <property type="component" value="Unassembled WGS sequence"/>
</dbReference>
<accession>A0A0A0D9D6</accession>
<dbReference type="AlphaFoldDB" id="A0A0A0D9D6"/>
<comment type="cofactor">
    <cofactor evidence="5">
        <name>Mg(2+)</name>
        <dbReference type="ChEBI" id="CHEBI:18420"/>
    </cofactor>
</comment>
<dbReference type="EMBL" id="JANX01000091">
    <property type="protein sequence ID" value="KGM34453.1"/>
    <property type="molecule type" value="Genomic_DNA"/>
</dbReference>
<protein>
    <recommendedName>
        <fullName evidence="2">Putative 4-hydroxy-4-methyl-2-oxoglutarate aldolase</fullName>
    </recommendedName>
    <alternativeName>
        <fullName evidence="3">Regulator of ribonuclease activity homolog</fullName>
    </alternativeName>
    <alternativeName>
        <fullName evidence="4">RraA-like protein</fullName>
    </alternativeName>
</protein>
<evidence type="ECO:0000256" key="1">
    <source>
        <dbReference type="ARBA" id="ARBA00001968"/>
    </source>
</evidence>
<evidence type="ECO:0000256" key="2">
    <source>
        <dbReference type="ARBA" id="ARBA00016549"/>
    </source>
</evidence>
<comment type="caution">
    <text evidence="6">The sequence shown here is derived from an EMBL/GenBank/DDBJ whole genome shotgun (WGS) entry which is preliminary data.</text>
</comment>
<dbReference type="InterPro" id="IPR005493">
    <property type="entry name" value="RraA/RraA-like"/>
</dbReference>
<name>A0A0A0D9D6_9PROT</name>
<dbReference type="PANTHER" id="PTHR33254">
    <property type="entry name" value="4-HYDROXY-4-METHYL-2-OXOGLUTARATE ALDOLASE 3-RELATED"/>
    <property type="match status" value="1"/>
</dbReference>
<dbReference type="Gene3D" id="3.50.30.40">
    <property type="entry name" value="Ribonuclease E inhibitor RraA/RraA-like"/>
    <property type="match status" value="1"/>
</dbReference>
<sequence>MTDLTARLEACYSGAVFDVLRDMGHANCVLPRTILAVDPDTRICGRVFTIRGRPDDTIDAHQSLLAWTELLTVVPRDHVAICQPQDDVRALMGELSAEALQSRGVRGYIVDGGSRDNAFIRRLGFPVFARFRTPRDIVAAWMPEAYGEPITIGQVRIATGDWVVADIDGIVVIPAALAEETVAKVEDVMRQENLVRKAILDGVSPQEAYLRHGKF</sequence>
<dbReference type="PANTHER" id="PTHR33254:SF4">
    <property type="entry name" value="4-HYDROXY-4-METHYL-2-OXOGLUTARATE ALDOLASE 3-RELATED"/>
    <property type="match status" value="1"/>
</dbReference>
<keyword evidence="5" id="KW-0460">Magnesium</keyword>
<dbReference type="Pfam" id="PF03737">
    <property type="entry name" value="RraA-like"/>
    <property type="match status" value="1"/>
</dbReference>
<keyword evidence="6" id="KW-0489">Methyltransferase</keyword>
<comment type="cofactor">
    <cofactor evidence="1">
        <name>a divalent metal cation</name>
        <dbReference type="ChEBI" id="CHEBI:60240"/>
    </cofactor>
</comment>
<evidence type="ECO:0000313" key="7">
    <source>
        <dbReference type="Proteomes" id="UP000029995"/>
    </source>
</evidence>
<dbReference type="InterPro" id="IPR036704">
    <property type="entry name" value="RraA/RraA-like_sf"/>
</dbReference>
<organism evidence="6 7">
    <name type="scientific">Inquilinus limosus MP06</name>
    <dbReference type="NCBI Taxonomy" id="1398085"/>
    <lineage>
        <taxon>Bacteria</taxon>
        <taxon>Pseudomonadati</taxon>
        <taxon>Pseudomonadota</taxon>
        <taxon>Alphaproteobacteria</taxon>
        <taxon>Rhodospirillales</taxon>
        <taxon>Rhodospirillaceae</taxon>
        <taxon>Inquilinus</taxon>
    </lineage>
</organism>
<dbReference type="GO" id="GO:0008168">
    <property type="term" value="F:methyltransferase activity"/>
    <property type="evidence" value="ECO:0007669"/>
    <property type="project" value="UniProtKB-KW"/>
</dbReference>
<evidence type="ECO:0000256" key="5">
    <source>
        <dbReference type="PIRSR" id="PIRSR605493-1"/>
    </source>
</evidence>
<dbReference type="RefSeq" id="WP_034835013.1">
    <property type="nucleotide sequence ID" value="NZ_JANX01000091.1"/>
</dbReference>
<reference evidence="6 7" key="1">
    <citation type="submission" date="2014-01" db="EMBL/GenBank/DDBJ databases">
        <title>Genome sequence determination for a cystic fibrosis isolate, Inquilinus limosus.</title>
        <authorList>
            <person name="Pino M."/>
            <person name="Di Conza J."/>
            <person name="Gutkind G."/>
        </authorList>
    </citation>
    <scope>NUCLEOTIDE SEQUENCE [LARGE SCALE GENOMIC DNA]</scope>
    <source>
        <strain evidence="6 7">MP06</strain>
    </source>
</reference>
<proteinExistence type="predicted"/>
<evidence type="ECO:0000313" key="6">
    <source>
        <dbReference type="EMBL" id="KGM34453.1"/>
    </source>
</evidence>
<dbReference type="SUPFAM" id="SSF89562">
    <property type="entry name" value="RraA-like"/>
    <property type="match status" value="1"/>
</dbReference>